<gene>
    <name evidence="10" type="ordered locus">Desal_2882</name>
</gene>
<comment type="catalytic activity">
    <reaction evidence="7">
        <text>2 GTP = 3',3'-c-di-GMP + 2 diphosphate</text>
        <dbReference type="Rhea" id="RHEA:24898"/>
        <dbReference type="ChEBI" id="CHEBI:33019"/>
        <dbReference type="ChEBI" id="CHEBI:37565"/>
        <dbReference type="ChEBI" id="CHEBI:58805"/>
        <dbReference type="EC" id="2.7.7.65"/>
    </reaction>
</comment>
<feature type="transmembrane region" description="Helical" evidence="8">
    <location>
        <begin position="7"/>
        <end position="27"/>
    </location>
</feature>
<dbReference type="AlphaFoldDB" id="C6C063"/>
<dbReference type="eggNOG" id="COG3706">
    <property type="taxonomic scope" value="Bacteria"/>
</dbReference>
<dbReference type="GO" id="GO:0052621">
    <property type="term" value="F:diguanylate cyclase activity"/>
    <property type="evidence" value="ECO:0007669"/>
    <property type="project" value="UniProtKB-EC"/>
</dbReference>
<organism evidence="10 11">
    <name type="scientific">Maridesulfovibrio salexigens (strain ATCC 14822 / DSM 2638 / NCIMB 8403 / VKM B-1763)</name>
    <name type="common">Desulfovibrio salexigens</name>
    <dbReference type="NCBI Taxonomy" id="526222"/>
    <lineage>
        <taxon>Bacteria</taxon>
        <taxon>Pseudomonadati</taxon>
        <taxon>Thermodesulfobacteriota</taxon>
        <taxon>Desulfovibrionia</taxon>
        <taxon>Desulfovibrionales</taxon>
        <taxon>Desulfovibrionaceae</taxon>
        <taxon>Maridesulfovibrio</taxon>
    </lineage>
</organism>
<keyword evidence="6 8" id="KW-0472">Membrane</keyword>
<dbReference type="SUPFAM" id="SSF55073">
    <property type="entry name" value="Nucleotide cyclase"/>
    <property type="match status" value="1"/>
</dbReference>
<dbReference type="SMART" id="SM00267">
    <property type="entry name" value="GGDEF"/>
    <property type="match status" value="1"/>
</dbReference>
<dbReference type="GO" id="GO:0005886">
    <property type="term" value="C:plasma membrane"/>
    <property type="evidence" value="ECO:0007669"/>
    <property type="project" value="UniProtKB-SubCell"/>
</dbReference>
<dbReference type="Gene3D" id="3.30.450.20">
    <property type="entry name" value="PAS domain"/>
    <property type="match status" value="1"/>
</dbReference>
<dbReference type="NCBIfam" id="TIGR00254">
    <property type="entry name" value="GGDEF"/>
    <property type="match status" value="1"/>
</dbReference>
<dbReference type="OrthoDB" id="9812260at2"/>
<evidence type="ECO:0000256" key="2">
    <source>
        <dbReference type="ARBA" id="ARBA00012528"/>
    </source>
</evidence>
<dbReference type="Proteomes" id="UP000002601">
    <property type="component" value="Chromosome"/>
</dbReference>
<dbReference type="Pfam" id="PF00990">
    <property type="entry name" value="GGDEF"/>
    <property type="match status" value="1"/>
</dbReference>
<dbReference type="PANTHER" id="PTHR45138">
    <property type="entry name" value="REGULATORY COMPONENTS OF SENSORY TRANSDUCTION SYSTEM"/>
    <property type="match status" value="1"/>
</dbReference>
<keyword evidence="5 8" id="KW-1133">Transmembrane helix</keyword>
<sequence length="482" mass="53785">MTVRVKLILVLTLILVSAFISISLFNYNESRKKIHRDIVNSSLPLTRDNIYSEIQTVLMRPLFVSSLMANDTFLKDWAAGGESDISKIERYLGEIQGKYGFFSAFFVSAETGKYYYPGGILKTISPEDDHDVWYYDFVSSGEGHDLDVDSNEAANNILTVFINHRLASDDGKLLGVTGVGLKMDNVSRLLKKFSEKYGKTIFLVDGNGLIQVHHKVGLIENINLRHMPGHGTIASQVLSNPAEPATYEFDFDGDRIFLTSRYIPELEWWLIVEQNETVLLDAARHNFVRTIIVGGIATLFIVVLSILVINHFQLRLEQQADSDELTGLGNRRSFERFFESAVSGIKKKSGPFSIILLDVDGFKEVNDKCGHMEGDRILKKISSIIRSCIRDSDFCARWGGDEFLLLVDGEVDLAFDIAERIRTAVADACNEDLVSSDCGEIVTVSCGVAQYTDADTLDSLIVRADKAMYESKAQGKDKVIKG</sequence>
<dbReference type="InterPro" id="IPR029787">
    <property type="entry name" value="Nucleotide_cyclase"/>
</dbReference>
<dbReference type="FunFam" id="3.30.70.270:FF:000001">
    <property type="entry name" value="Diguanylate cyclase domain protein"/>
    <property type="match status" value="1"/>
</dbReference>
<dbReference type="InterPro" id="IPR050469">
    <property type="entry name" value="Diguanylate_Cyclase"/>
</dbReference>
<dbReference type="CDD" id="cd18773">
    <property type="entry name" value="PDC1_HK_sensor"/>
    <property type="match status" value="1"/>
</dbReference>
<dbReference type="EMBL" id="CP001649">
    <property type="protein sequence ID" value="ACS80934.1"/>
    <property type="molecule type" value="Genomic_DNA"/>
</dbReference>
<proteinExistence type="predicted"/>
<dbReference type="CDD" id="cd01949">
    <property type="entry name" value="GGDEF"/>
    <property type="match status" value="1"/>
</dbReference>
<dbReference type="Gene3D" id="3.30.70.270">
    <property type="match status" value="1"/>
</dbReference>
<dbReference type="InterPro" id="IPR000160">
    <property type="entry name" value="GGDEF_dom"/>
</dbReference>
<accession>C6C063</accession>
<dbReference type="PROSITE" id="PS50887">
    <property type="entry name" value="GGDEF"/>
    <property type="match status" value="1"/>
</dbReference>
<keyword evidence="3" id="KW-1003">Cell membrane</keyword>
<evidence type="ECO:0000256" key="4">
    <source>
        <dbReference type="ARBA" id="ARBA00022692"/>
    </source>
</evidence>
<name>C6C063_MARSD</name>
<keyword evidence="4 8" id="KW-0812">Transmembrane</keyword>
<dbReference type="EC" id="2.7.7.65" evidence="2"/>
<dbReference type="Pfam" id="PF02743">
    <property type="entry name" value="dCache_1"/>
    <property type="match status" value="1"/>
</dbReference>
<dbReference type="RefSeq" id="WP_015852750.1">
    <property type="nucleotide sequence ID" value="NC_012881.1"/>
</dbReference>
<dbReference type="InterPro" id="IPR033479">
    <property type="entry name" value="dCache_1"/>
</dbReference>
<dbReference type="STRING" id="526222.Desal_2882"/>
<evidence type="ECO:0000256" key="7">
    <source>
        <dbReference type="ARBA" id="ARBA00034247"/>
    </source>
</evidence>
<evidence type="ECO:0000256" key="6">
    <source>
        <dbReference type="ARBA" id="ARBA00023136"/>
    </source>
</evidence>
<dbReference type="HOGENOM" id="CLU_029518_0_0_7"/>
<evidence type="ECO:0000256" key="3">
    <source>
        <dbReference type="ARBA" id="ARBA00022475"/>
    </source>
</evidence>
<feature type="transmembrane region" description="Helical" evidence="8">
    <location>
        <begin position="287"/>
        <end position="309"/>
    </location>
</feature>
<evidence type="ECO:0000259" key="9">
    <source>
        <dbReference type="PROSITE" id="PS50887"/>
    </source>
</evidence>
<evidence type="ECO:0000256" key="5">
    <source>
        <dbReference type="ARBA" id="ARBA00022989"/>
    </source>
</evidence>
<evidence type="ECO:0000313" key="10">
    <source>
        <dbReference type="EMBL" id="ACS80934.1"/>
    </source>
</evidence>
<dbReference type="KEGG" id="dsa:Desal_2882"/>
<evidence type="ECO:0000256" key="8">
    <source>
        <dbReference type="SAM" id="Phobius"/>
    </source>
</evidence>
<comment type="subcellular location">
    <subcellularLocation>
        <location evidence="1">Cell membrane</location>
        <topology evidence="1">Multi-pass membrane protein</topology>
    </subcellularLocation>
</comment>
<evidence type="ECO:0000256" key="1">
    <source>
        <dbReference type="ARBA" id="ARBA00004651"/>
    </source>
</evidence>
<keyword evidence="11" id="KW-1185">Reference proteome</keyword>
<protein>
    <recommendedName>
        <fullName evidence="2">diguanylate cyclase</fullName>
        <ecNumber evidence="2">2.7.7.65</ecNumber>
    </recommendedName>
</protein>
<feature type="domain" description="GGDEF" evidence="9">
    <location>
        <begin position="350"/>
        <end position="482"/>
    </location>
</feature>
<evidence type="ECO:0000313" key="11">
    <source>
        <dbReference type="Proteomes" id="UP000002601"/>
    </source>
</evidence>
<dbReference type="InterPro" id="IPR043128">
    <property type="entry name" value="Rev_trsase/Diguanyl_cyclase"/>
</dbReference>
<reference evidence="10 11" key="1">
    <citation type="submission" date="2009-06" db="EMBL/GenBank/DDBJ databases">
        <title>Complete sequence of Desulfovibrio salexigens DSM 2638.</title>
        <authorList>
            <consortium name="US DOE Joint Genome Institute"/>
            <person name="Lucas S."/>
            <person name="Copeland A."/>
            <person name="Lapidus A."/>
            <person name="Glavina del Rio T."/>
            <person name="Tice H."/>
            <person name="Bruce D."/>
            <person name="Goodwin L."/>
            <person name="Pitluck S."/>
            <person name="Munk A.C."/>
            <person name="Brettin T."/>
            <person name="Detter J.C."/>
            <person name="Han C."/>
            <person name="Tapia R."/>
            <person name="Larimer F."/>
            <person name="Land M."/>
            <person name="Hauser L."/>
            <person name="Kyrpides N."/>
            <person name="Anderson I."/>
            <person name="Wall J.D."/>
            <person name="Arkin A.P."/>
            <person name="Dehal P."/>
            <person name="Chivian D."/>
            <person name="Giles B."/>
            <person name="Hazen T.C."/>
        </authorList>
    </citation>
    <scope>NUCLEOTIDE SEQUENCE [LARGE SCALE GENOMIC DNA]</scope>
    <source>
        <strain evidence="11">ATCC 14822 / DSM 2638 / NCIMB 8403 / VKM B-1763</strain>
    </source>
</reference>
<dbReference type="PANTHER" id="PTHR45138:SF9">
    <property type="entry name" value="DIGUANYLATE CYCLASE DGCM-RELATED"/>
    <property type="match status" value="1"/>
</dbReference>